<dbReference type="EMBL" id="LAVV01009345">
    <property type="protein sequence ID" value="KNZ50748.1"/>
    <property type="molecule type" value="Genomic_DNA"/>
</dbReference>
<reference evidence="2 3" key="1">
    <citation type="submission" date="2015-08" db="EMBL/GenBank/DDBJ databases">
        <title>Next Generation Sequencing and Analysis of the Genome of Puccinia sorghi L Schw, the Causal Agent of Maize Common Rust.</title>
        <authorList>
            <person name="Rochi L."/>
            <person name="Burguener G."/>
            <person name="Darino M."/>
            <person name="Turjanski A."/>
            <person name="Kreff E."/>
            <person name="Dieguez M.J."/>
            <person name="Sacco F."/>
        </authorList>
    </citation>
    <scope>NUCLEOTIDE SEQUENCE [LARGE SCALE GENOMIC DNA]</scope>
    <source>
        <strain evidence="2 3">RO10H11247</strain>
    </source>
</reference>
<evidence type="ECO:0000256" key="1">
    <source>
        <dbReference type="SAM" id="MobiDB-lite"/>
    </source>
</evidence>
<organism evidence="2 3">
    <name type="scientific">Puccinia sorghi</name>
    <dbReference type="NCBI Taxonomy" id="27349"/>
    <lineage>
        <taxon>Eukaryota</taxon>
        <taxon>Fungi</taxon>
        <taxon>Dikarya</taxon>
        <taxon>Basidiomycota</taxon>
        <taxon>Pucciniomycotina</taxon>
        <taxon>Pucciniomycetes</taxon>
        <taxon>Pucciniales</taxon>
        <taxon>Pucciniaceae</taxon>
        <taxon>Puccinia</taxon>
    </lineage>
</organism>
<dbReference type="OrthoDB" id="2518643at2759"/>
<sequence>MKTIPMQMIVLSELAIRCRADLHWQSFDHVKDHGLVGWSGEDNLILTEQTAKDTSLSFNHHLSPRPNQEASHCTSTTIPTSEPLPRQTDLGGIGLNRVIEDHVLLRPVASPHDIDSPPMEIDSPRMEINSPRMEIDSPRMEIDTSRMEIDTPRMEIDLSPMELGGEITQPDTGATVDQYIPMNKKELPEYQLVFGQDISRPSVPSYDEEPFEQKWQCAFKSMEHTRSGGQLGELVVTRKALYFIRKFNRSKRATKGSTRLTYIVSKQITRCLKNSMTWRTVYHRRLGIDFHSAERWIRHTVKRQSPNSGHEILRRINGWFLIYIILVDMIITILPNGKEKQPVERIQSFQTAVTCFEDYTRRTLSRREGFGNSRTEMRVTILWRFITHWKEMDENYAWLNISSQGLHRESWKNFFHFIFAFSIQHFTKTFKTDLDSKLSH</sequence>
<dbReference type="VEuPathDB" id="FungiDB:VP01_4259g1"/>
<feature type="region of interest" description="Disordered" evidence="1">
    <location>
        <begin position="62"/>
        <end position="87"/>
    </location>
</feature>
<gene>
    <name evidence="2" type="ORF">VP01_4259g1</name>
</gene>
<feature type="compositionally biased region" description="Polar residues" evidence="1">
    <location>
        <begin position="62"/>
        <end position="80"/>
    </location>
</feature>
<proteinExistence type="predicted"/>
<dbReference type="Proteomes" id="UP000037035">
    <property type="component" value="Unassembled WGS sequence"/>
</dbReference>
<name>A0A0L6UQD1_9BASI</name>
<comment type="caution">
    <text evidence="2">The sequence shown here is derived from an EMBL/GenBank/DDBJ whole genome shotgun (WGS) entry which is preliminary data.</text>
</comment>
<dbReference type="AlphaFoldDB" id="A0A0L6UQD1"/>
<protein>
    <submittedName>
        <fullName evidence="2">Uncharacterized protein</fullName>
    </submittedName>
</protein>
<evidence type="ECO:0000313" key="3">
    <source>
        <dbReference type="Proteomes" id="UP000037035"/>
    </source>
</evidence>
<accession>A0A0L6UQD1</accession>
<keyword evidence="3" id="KW-1185">Reference proteome</keyword>
<evidence type="ECO:0000313" key="2">
    <source>
        <dbReference type="EMBL" id="KNZ50748.1"/>
    </source>
</evidence>